<dbReference type="Pfam" id="PF01590">
    <property type="entry name" value="GAF"/>
    <property type="match status" value="1"/>
</dbReference>
<dbReference type="AlphaFoldDB" id="A0A8S0YTJ5"/>
<evidence type="ECO:0000256" key="5">
    <source>
        <dbReference type="ARBA" id="ARBA00022723"/>
    </source>
</evidence>
<reference evidence="11 12" key="1">
    <citation type="submission" date="2020-04" db="EMBL/GenBank/DDBJ databases">
        <authorList>
            <person name="Wallbank WR R."/>
            <person name="Pardo Diaz C."/>
            <person name="Kozak K."/>
            <person name="Martin S."/>
            <person name="Jiggins C."/>
            <person name="Moest M."/>
            <person name="Warren A I."/>
            <person name="Byers J.R.P. K."/>
            <person name="Montejo-Kovacevich G."/>
            <person name="Yen C E."/>
        </authorList>
    </citation>
    <scope>NUCLEOTIDE SEQUENCE [LARGE SCALE GENOMIC DNA]</scope>
</reference>
<evidence type="ECO:0000256" key="1">
    <source>
        <dbReference type="ARBA" id="ARBA00001968"/>
    </source>
</evidence>
<evidence type="ECO:0000313" key="11">
    <source>
        <dbReference type="EMBL" id="CAB3222633.1"/>
    </source>
</evidence>
<dbReference type="InterPro" id="IPR002073">
    <property type="entry name" value="PDEase_catalytic_dom"/>
</dbReference>
<evidence type="ECO:0000313" key="12">
    <source>
        <dbReference type="Proteomes" id="UP000494256"/>
    </source>
</evidence>
<comment type="similarity">
    <text evidence="2">Belongs to the cyclic nucleotide phosphodiesterase family.</text>
</comment>
<dbReference type="EMBL" id="CADEBD010000057">
    <property type="protein sequence ID" value="CAB3222633.1"/>
    <property type="molecule type" value="Genomic_DNA"/>
</dbReference>
<dbReference type="GO" id="GO:0007165">
    <property type="term" value="P:signal transduction"/>
    <property type="evidence" value="ECO:0007669"/>
    <property type="project" value="InterPro"/>
</dbReference>
<sequence length="742" mass="85039">MPTIKRCNKRKYIQHSDPGKILDLVMSLTDDTSGLLQAKINTYLKEECESEIVFHIMIQVDRNEAYIDNIGTTVFPKRIKIKMCAKYDAVLKSSCEKSDLLTNFETDFQQLVSPFLLKNTPKKRIVMFPIVDKSFAVIYCVVAPQAPEEHVATFIREVSLFIWPILKKTIALEYETTIKKKCQSLLRAIRKVFAQVTCLEKLIAVATEQVKLLVNAQHCSLILIDVDKNDLYDISHKEFALHRRFPMNAGIVGEVIKTGIAINTQNPKSHILFNENIDSIPEQECSNLLCFPIREQSGILGAGLVINKIEDTYFDAIDEEMALAFSIYCGICIVHSTMYGKLHEAHVRNALADELILYHLKVDDRELANMLDCTGFHDHQQLVDLDFNHRALPLKELPCYVFRMFTDLGFDTKFEIKRCKLARFILQVRKMYREVPYHNWLHAFNTVQWAYAAIVHCKLLSRFYTELQMFMFLMAALMHDLDHRGCTTSYQLFGQTTLAALFASEGSVIERHHLAIALCILNTEGCDILENLSRRDYDRALIYLRDFIVATDVTNFVKNMENYRTIASDFLATSIDHMSALSCLLMLSADFSDQLKEWSSVKKTAASALTEFFKQSEAEKSRGEVSDFQIDKDRFFIPQLEMQFLTDICIPLFELLGMILPRIQNYTQILYEHVDKWDNARPVFAKVPATAGLAVILSPELDTLIELNVREKELERERLEQERLEAEAAAAEAAAAPPPKKK</sequence>
<dbReference type="PANTHER" id="PTHR11347">
    <property type="entry name" value="CYCLIC NUCLEOTIDE PHOSPHODIESTERASE"/>
    <property type="match status" value="1"/>
</dbReference>
<dbReference type="InterPro" id="IPR029016">
    <property type="entry name" value="GAF-like_dom_sf"/>
</dbReference>
<evidence type="ECO:0000256" key="6">
    <source>
        <dbReference type="ARBA" id="ARBA00022801"/>
    </source>
</evidence>
<dbReference type="OrthoDB" id="6776127at2759"/>
<evidence type="ECO:0000256" key="3">
    <source>
        <dbReference type="ARBA" id="ARBA00012319"/>
    </source>
</evidence>
<accession>A0A8S0YTJ5</accession>
<dbReference type="InterPro" id="IPR023088">
    <property type="entry name" value="PDEase"/>
</dbReference>
<feature type="binding site" evidence="8">
    <location>
        <position position="442"/>
    </location>
    <ligand>
        <name>Zn(2+)</name>
        <dbReference type="ChEBI" id="CHEBI:29105"/>
        <label>1</label>
    </ligand>
</feature>
<keyword evidence="4" id="KW-0140">cGMP</keyword>
<dbReference type="Gene3D" id="3.30.450.40">
    <property type="match status" value="1"/>
</dbReference>
<dbReference type="Pfam" id="PF00233">
    <property type="entry name" value="PDEase_I"/>
    <property type="match status" value="1"/>
</dbReference>
<evidence type="ECO:0000256" key="4">
    <source>
        <dbReference type="ARBA" id="ARBA00022535"/>
    </source>
</evidence>
<dbReference type="SUPFAM" id="SSF109604">
    <property type="entry name" value="HD-domain/PDEase-like"/>
    <property type="match status" value="1"/>
</dbReference>
<dbReference type="InterPro" id="IPR003607">
    <property type="entry name" value="HD/PDEase_dom"/>
</dbReference>
<dbReference type="Gene3D" id="1.10.1300.10">
    <property type="entry name" value="3'5'-cyclic nucleotide phosphodiesterase, catalytic domain"/>
    <property type="match status" value="1"/>
</dbReference>
<gene>
    <name evidence="11" type="ORF">APLA_LOCUS1235</name>
</gene>
<feature type="active site" description="Proton donor" evidence="7">
    <location>
        <position position="438"/>
    </location>
</feature>
<feature type="domain" description="PDEase" evidence="10">
    <location>
        <begin position="363"/>
        <end position="718"/>
    </location>
</feature>
<dbReference type="CDD" id="cd00077">
    <property type="entry name" value="HDc"/>
    <property type="match status" value="1"/>
</dbReference>
<dbReference type="InterPro" id="IPR036971">
    <property type="entry name" value="PDEase_catalytic_dom_sf"/>
</dbReference>
<dbReference type="SUPFAM" id="SSF55781">
    <property type="entry name" value="GAF domain-like"/>
    <property type="match status" value="1"/>
</dbReference>
<evidence type="ECO:0000256" key="8">
    <source>
        <dbReference type="PIRSR" id="PIRSR623088-3"/>
    </source>
</evidence>
<keyword evidence="5 8" id="KW-0479">Metal-binding</keyword>
<dbReference type="Proteomes" id="UP000494256">
    <property type="component" value="Unassembled WGS sequence"/>
</dbReference>
<feature type="binding site" evidence="8">
    <location>
        <position position="590"/>
    </location>
    <ligand>
        <name>Zn(2+)</name>
        <dbReference type="ChEBI" id="CHEBI:29105"/>
        <label>1</label>
    </ligand>
</feature>
<feature type="binding site" evidence="8">
    <location>
        <position position="480"/>
    </location>
    <ligand>
        <name>Zn(2+)</name>
        <dbReference type="ChEBI" id="CHEBI:29105"/>
        <label>1</label>
    </ligand>
</feature>
<dbReference type="GO" id="GO:0047555">
    <property type="term" value="F:3',5'-cyclic-GMP phosphodiesterase activity"/>
    <property type="evidence" value="ECO:0007669"/>
    <property type="project" value="UniProtKB-EC"/>
</dbReference>
<feature type="binding site" evidence="8">
    <location>
        <position position="479"/>
    </location>
    <ligand>
        <name>Zn(2+)</name>
        <dbReference type="ChEBI" id="CHEBI:29105"/>
        <label>1</label>
    </ligand>
</feature>
<evidence type="ECO:0000256" key="2">
    <source>
        <dbReference type="ARBA" id="ARBA00007648"/>
    </source>
</evidence>
<evidence type="ECO:0000259" key="10">
    <source>
        <dbReference type="PROSITE" id="PS51845"/>
    </source>
</evidence>
<keyword evidence="6" id="KW-0378">Hydrolase</keyword>
<dbReference type="SMART" id="SM00065">
    <property type="entry name" value="GAF"/>
    <property type="match status" value="1"/>
</dbReference>
<feature type="region of interest" description="Disordered" evidence="9">
    <location>
        <begin position="721"/>
        <end position="742"/>
    </location>
</feature>
<dbReference type="PRINTS" id="PR00387">
    <property type="entry name" value="PDIESTERASE1"/>
</dbReference>
<dbReference type="EC" id="3.1.4.35" evidence="3"/>
<evidence type="ECO:0000256" key="7">
    <source>
        <dbReference type="PIRSR" id="PIRSR623088-1"/>
    </source>
</evidence>
<organism evidence="11 12">
    <name type="scientific">Arctia plantaginis</name>
    <name type="common">Wood tiger moth</name>
    <name type="synonym">Phalaena plantaginis</name>
    <dbReference type="NCBI Taxonomy" id="874455"/>
    <lineage>
        <taxon>Eukaryota</taxon>
        <taxon>Metazoa</taxon>
        <taxon>Ecdysozoa</taxon>
        <taxon>Arthropoda</taxon>
        <taxon>Hexapoda</taxon>
        <taxon>Insecta</taxon>
        <taxon>Pterygota</taxon>
        <taxon>Neoptera</taxon>
        <taxon>Endopterygota</taxon>
        <taxon>Lepidoptera</taxon>
        <taxon>Glossata</taxon>
        <taxon>Ditrysia</taxon>
        <taxon>Noctuoidea</taxon>
        <taxon>Erebidae</taxon>
        <taxon>Arctiinae</taxon>
        <taxon>Arctia</taxon>
    </lineage>
</organism>
<comment type="caution">
    <text evidence="11">The sequence shown here is derived from an EMBL/GenBank/DDBJ whole genome shotgun (WGS) entry which is preliminary data.</text>
</comment>
<evidence type="ECO:0000256" key="9">
    <source>
        <dbReference type="SAM" id="MobiDB-lite"/>
    </source>
</evidence>
<proteinExistence type="inferred from homology"/>
<protein>
    <recommendedName>
        <fullName evidence="3">3',5'-cyclic-GMP phosphodiesterase</fullName>
        <ecNumber evidence="3">3.1.4.35</ecNumber>
    </recommendedName>
</protein>
<comment type="cofactor">
    <cofactor evidence="1">
        <name>a divalent metal cation</name>
        <dbReference type="ChEBI" id="CHEBI:60240"/>
    </cofactor>
</comment>
<dbReference type="InterPro" id="IPR003018">
    <property type="entry name" value="GAF"/>
</dbReference>
<dbReference type="GO" id="GO:0046872">
    <property type="term" value="F:metal ion binding"/>
    <property type="evidence" value="ECO:0007669"/>
    <property type="project" value="UniProtKB-KW"/>
</dbReference>
<feature type="binding site" evidence="8">
    <location>
        <position position="480"/>
    </location>
    <ligand>
        <name>Zn(2+)</name>
        <dbReference type="ChEBI" id="CHEBI:29105"/>
        <label>2</label>
    </ligand>
</feature>
<dbReference type="PROSITE" id="PS51845">
    <property type="entry name" value="PDEASE_I_2"/>
    <property type="match status" value="1"/>
</dbReference>
<name>A0A8S0YTJ5_ARCPL</name>